<keyword evidence="3" id="KW-1185">Reference proteome</keyword>
<protein>
    <submittedName>
        <fullName evidence="2">Uncharacterized protein</fullName>
    </submittedName>
</protein>
<evidence type="ECO:0000313" key="3">
    <source>
        <dbReference type="Proteomes" id="UP000238479"/>
    </source>
</evidence>
<organism evidence="2 3">
    <name type="scientific">Rosa chinensis</name>
    <name type="common">China rose</name>
    <dbReference type="NCBI Taxonomy" id="74649"/>
    <lineage>
        <taxon>Eukaryota</taxon>
        <taxon>Viridiplantae</taxon>
        <taxon>Streptophyta</taxon>
        <taxon>Embryophyta</taxon>
        <taxon>Tracheophyta</taxon>
        <taxon>Spermatophyta</taxon>
        <taxon>Magnoliopsida</taxon>
        <taxon>eudicotyledons</taxon>
        <taxon>Gunneridae</taxon>
        <taxon>Pentapetalae</taxon>
        <taxon>rosids</taxon>
        <taxon>fabids</taxon>
        <taxon>Rosales</taxon>
        <taxon>Rosaceae</taxon>
        <taxon>Rosoideae</taxon>
        <taxon>Rosoideae incertae sedis</taxon>
        <taxon>Rosa</taxon>
    </lineage>
</organism>
<evidence type="ECO:0000256" key="1">
    <source>
        <dbReference type="SAM" id="Phobius"/>
    </source>
</evidence>
<keyword evidence="1" id="KW-0812">Transmembrane</keyword>
<gene>
    <name evidence="2" type="ORF">RchiOBHm_Chr6g0245781</name>
</gene>
<dbReference type="Gramene" id="PRQ22029">
    <property type="protein sequence ID" value="PRQ22029"/>
    <property type="gene ID" value="RchiOBHm_Chr6g0245781"/>
</dbReference>
<dbReference type="AlphaFoldDB" id="A0A2P6PJD4"/>
<name>A0A2P6PJD4_ROSCH</name>
<reference evidence="2 3" key="1">
    <citation type="journal article" date="2018" name="Nat. Genet.">
        <title>The Rosa genome provides new insights in the design of modern roses.</title>
        <authorList>
            <person name="Bendahmane M."/>
        </authorList>
    </citation>
    <scope>NUCLEOTIDE SEQUENCE [LARGE SCALE GENOMIC DNA]</scope>
    <source>
        <strain evidence="3">cv. Old Blush</strain>
    </source>
</reference>
<sequence length="50" mass="5982">MVYIYFLVLSVVKYRRQLPKLFCRYIFGALIIAKLLSVPIVMSYHTHVFM</sequence>
<dbReference type="EMBL" id="PDCK01000044">
    <property type="protein sequence ID" value="PRQ22029.1"/>
    <property type="molecule type" value="Genomic_DNA"/>
</dbReference>
<accession>A0A2P6PJD4</accession>
<evidence type="ECO:0000313" key="2">
    <source>
        <dbReference type="EMBL" id="PRQ22029.1"/>
    </source>
</evidence>
<comment type="caution">
    <text evidence="2">The sequence shown here is derived from an EMBL/GenBank/DDBJ whole genome shotgun (WGS) entry which is preliminary data.</text>
</comment>
<keyword evidence="1" id="KW-0472">Membrane</keyword>
<dbReference type="Proteomes" id="UP000238479">
    <property type="component" value="Chromosome 6"/>
</dbReference>
<keyword evidence="1" id="KW-1133">Transmembrane helix</keyword>
<proteinExistence type="predicted"/>
<feature type="transmembrane region" description="Helical" evidence="1">
    <location>
        <begin position="21"/>
        <end position="42"/>
    </location>
</feature>